<comment type="caution">
    <text evidence="1">The sequence shown here is derived from an EMBL/GenBank/DDBJ whole genome shotgun (WGS) entry which is preliminary data.</text>
</comment>
<proteinExistence type="predicted"/>
<protein>
    <submittedName>
        <fullName evidence="1">Uncharacterized protein</fullName>
    </submittedName>
</protein>
<dbReference type="Proteomes" id="UP001057402">
    <property type="component" value="Chromosome 2"/>
</dbReference>
<accession>A0ACB9S933</accession>
<dbReference type="EMBL" id="CM042881">
    <property type="protein sequence ID" value="KAI4387158.1"/>
    <property type="molecule type" value="Genomic_DNA"/>
</dbReference>
<reference evidence="2" key="1">
    <citation type="journal article" date="2023" name="Front. Plant Sci.">
        <title>Chromosomal-level genome assembly of Melastoma candidum provides insights into trichome evolution.</title>
        <authorList>
            <person name="Zhong Y."/>
            <person name="Wu W."/>
            <person name="Sun C."/>
            <person name="Zou P."/>
            <person name="Liu Y."/>
            <person name="Dai S."/>
            <person name="Zhou R."/>
        </authorList>
    </citation>
    <scope>NUCLEOTIDE SEQUENCE [LARGE SCALE GENOMIC DNA]</scope>
</reference>
<evidence type="ECO:0000313" key="1">
    <source>
        <dbReference type="EMBL" id="KAI4387158.1"/>
    </source>
</evidence>
<evidence type="ECO:0000313" key="2">
    <source>
        <dbReference type="Proteomes" id="UP001057402"/>
    </source>
</evidence>
<name>A0ACB9S933_9MYRT</name>
<gene>
    <name evidence="1" type="ORF">MLD38_005008</name>
</gene>
<keyword evidence="2" id="KW-1185">Reference proteome</keyword>
<organism evidence="1 2">
    <name type="scientific">Melastoma candidum</name>
    <dbReference type="NCBI Taxonomy" id="119954"/>
    <lineage>
        <taxon>Eukaryota</taxon>
        <taxon>Viridiplantae</taxon>
        <taxon>Streptophyta</taxon>
        <taxon>Embryophyta</taxon>
        <taxon>Tracheophyta</taxon>
        <taxon>Spermatophyta</taxon>
        <taxon>Magnoliopsida</taxon>
        <taxon>eudicotyledons</taxon>
        <taxon>Gunneridae</taxon>
        <taxon>Pentapetalae</taxon>
        <taxon>rosids</taxon>
        <taxon>malvids</taxon>
        <taxon>Myrtales</taxon>
        <taxon>Melastomataceae</taxon>
        <taxon>Melastomatoideae</taxon>
        <taxon>Melastomateae</taxon>
        <taxon>Melastoma</taxon>
    </lineage>
</organism>
<sequence>MSGNSGHYKLVSERGNESFSASSGDVDQTALNKRVSMIELFQRLNAPVFRGTETPEEAEQFLRQMEQIFRLLGSTNEEKLLLTEHQLNGDADDW</sequence>